<sequence length="1132" mass="128883">MSSEKRTVVDLTGPSTKRVKQAVRNESPSTDDWPNQFKELETIHFRLNSYYTFLSSRKHIITTFDLLKDSAEKVIGRDLELVDVARISYLIPEDVLFGYYDENQFVLEEKHFTWRDGFMQKETDIYELDYDEGANEKTSKQLLVFEFIDGNPKKSKTYSSYTTEIKVPVYTALSIKRLINKRNHKFKVAVANFLEKCKLNNVDDPWIELTKVAIPLIPKPKNYIDPIEEMVQNTLESSSNDEERPSIPTLIEKLEKAKFYKDQIVSGGQFEVEPKTAKFGDLNFELTPMLKEALKLTKGIDRFYSHQAAAMNEIHEGKNVIISTSTSSGKSLIYQVPVVRELELDPSVTAMYIFPTKALAQDQRRSLKDLLNQIPVLRDLTVETYDGDTEKKQRDFVRSTSSIIFTNPDMLHASILPNHHNWRRFICNLRYVVIDELHMYKGLFGSHVSLIMRRLRRICSMLGNNNVTFISCSATLKDPKGHMNKIFEVPIETISHIDEDGSPSGGKHLVVWNPPYLDNRDPSAGRENFISETAKIVIELMENNIRTIVFCVVRKVVELLMKEIRHILTNLNKPELLGQAMSYRGGYAASDRRKIEQRMFHGNLKAVISTNALELGIDIGSLDAVVMCGFPLSIANFHQQSGRAGRRNKDSLTLVVGSDDPVSRHYMKHPEELIKSEYPDLPLDFDNILVLEGHLQCAAFEMPFNDDLEHGPETEFFGDYRSLQKICETKLEHDPSNGTYHCSSRFLPWPASHVSIRAIEEDTYAVVDMTNNRNVVIEEIEASRTSFTLYDGGIFIHQGLPYLVREFNPDERYAKVERVTVDWTTSQRDFTNVDPVEIEKIRSLNSSDVPIYFGKIETTIVVFGFFKMDRKNKILDAVEVNNPPVIIKSKGLWIDIPRTALDLINLKDLNSAGGIHAAQHSIMNILPMYIISGLGEIQTECKAPEKEFAKRQSKRQRPARLILFDNKGGQFGSGLSTKAFDNIDVILEKALFKLLECDCDWGCPDCCAASFCKENSLVLSKYAAIIILATILGKKLNMDSIPQGPEENMPEVVNETIIPVSEVGMVKYSKDVEIIDVKPTDQALKSLKEDEIEVSRKPNLSYETSDEVKVKDEEKDDDFGDDFSDDELVLQL</sequence>
<dbReference type="PANTHER" id="PTHR47957">
    <property type="entry name" value="ATP-DEPENDENT HELICASE HRQ1"/>
    <property type="match status" value="1"/>
</dbReference>
<dbReference type="InterPro" id="IPR001650">
    <property type="entry name" value="Helicase_C-like"/>
</dbReference>
<evidence type="ECO:0008006" key="8">
    <source>
        <dbReference type="Google" id="ProtNLM"/>
    </source>
</evidence>
<name>A0A1E4T846_9ASCO</name>
<organism evidence="6 7">
    <name type="scientific">[Candida] arabinofermentans NRRL YB-2248</name>
    <dbReference type="NCBI Taxonomy" id="983967"/>
    <lineage>
        <taxon>Eukaryota</taxon>
        <taxon>Fungi</taxon>
        <taxon>Dikarya</taxon>
        <taxon>Ascomycota</taxon>
        <taxon>Saccharomycotina</taxon>
        <taxon>Pichiomycetes</taxon>
        <taxon>Pichiales</taxon>
        <taxon>Pichiaceae</taxon>
        <taxon>Ogataea</taxon>
        <taxon>Ogataea/Candida clade</taxon>
    </lineage>
</organism>
<dbReference type="PANTHER" id="PTHR47957:SF3">
    <property type="entry name" value="ATP-DEPENDENT HELICASE HRQ1"/>
    <property type="match status" value="1"/>
</dbReference>
<dbReference type="InterPro" id="IPR014001">
    <property type="entry name" value="Helicase_ATP-bd"/>
</dbReference>
<dbReference type="InterPro" id="IPR011545">
    <property type="entry name" value="DEAD/DEAH_box_helicase_dom"/>
</dbReference>
<dbReference type="OrthoDB" id="18781at2759"/>
<dbReference type="EMBL" id="KV453847">
    <property type="protein sequence ID" value="ODV87901.1"/>
    <property type="molecule type" value="Genomic_DNA"/>
</dbReference>
<evidence type="ECO:0000259" key="5">
    <source>
        <dbReference type="PROSITE" id="PS51194"/>
    </source>
</evidence>
<dbReference type="GO" id="GO:0036297">
    <property type="term" value="P:interstrand cross-link repair"/>
    <property type="evidence" value="ECO:0007669"/>
    <property type="project" value="TreeGrafter"/>
</dbReference>
<dbReference type="GO" id="GO:0043138">
    <property type="term" value="F:3'-5' DNA helicase activity"/>
    <property type="evidence" value="ECO:0007669"/>
    <property type="project" value="TreeGrafter"/>
</dbReference>
<dbReference type="Pfam" id="PF00270">
    <property type="entry name" value="DEAD"/>
    <property type="match status" value="1"/>
</dbReference>
<gene>
    <name evidence="6" type="ORF">CANARDRAFT_26087</name>
</gene>
<dbReference type="CDD" id="cd18797">
    <property type="entry name" value="SF2_C_Hrq"/>
    <property type="match status" value="1"/>
</dbReference>
<dbReference type="Pfam" id="PF22982">
    <property type="entry name" value="WHD_HRQ1"/>
    <property type="match status" value="1"/>
</dbReference>
<feature type="compositionally biased region" description="Acidic residues" evidence="3">
    <location>
        <begin position="1114"/>
        <end position="1126"/>
    </location>
</feature>
<dbReference type="GO" id="GO:0006289">
    <property type="term" value="P:nucleotide-excision repair"/>
    <property type="evidence" value="ECO:0007669"/>
    <property type="project" value="TreeGrafter"/>
</dbReference>
<dbReference type="Gene3D" id="3.40.50.300">
    <property type="entry name" value="P-loop containing nucleotide triphosphate hydrolases"/>
    <property type="match status" value="2"/>
</dbReference>
<feature type="domain" description="Helicase C-terminal" evidence="5">
    <location>
        <begin position="532"/>
        <end position="689"/>
    </location>
</feature>
<dbReference type="PROSITE" id="PS51192">
    <property type="entry name" value="HELICASE_ATP_BIND_1"/>
    <property type="match status" value="1"/>
</dbReference>
<proteinExistence type="predicted"/>
<dbReference type="InterPro" id="IPR018973">
    <property type="entry name" value="MZB"/>
</dbReference>
<dbReference type="InterPro" id="IPR027417">
    <property type="entry name" value="P-loop_NTPase"/>
</dbReference>
<reference evidence="7" key="1">
    <citation type="submission" date="2016-04" db="EMBL/GenBank/DDBJ databases">
        <title>Comparative genomics of biotechnologically important yeasts.</title>
        <authorList>
            <consortium name="DOE Joint Genome Institute"/>
            <person name="Riley R."/>
            <person name="Haridas S."/>
            <person name="Wolfe K.H."/>
            <person name="Lopes M.R."/>
            <person name="Hittinger C.T."/>
            <person name="Goker M."/>
            <person name="Salamov A."/>
            <person name="Wisecaver J."/>
            <person name="Long T.M."/>
            <person name="Aerts A.L."/>
            <person name="Barry K."/>
            <person name="Choi C."/>
            <person name="Clum A."/>
            <person name="Coughlan A.Y."/>
            <person name="Deshpande S."/>
            <person name="Douglass A.P."/>
            <person name="Hanson S.J."/>
            <person name="Klenk H.-P."/>
            <person name="Labutti K."/>
            <person name="Lapidus A."/>
            <person name="Lindquist E."/>
            <person name="Lipzen A."/>
            <person name="Meier-Kolthoff J.P."/>
            <person name="Ohm R.A."/>
            <person name="Otillar R.P."/>
            <person name="Pangilinan J."/>
            <person name="Peng Y."/>
            <person name="Rokas A."/>
            <person name="Rosa C.A."/>
            <person name="Scheuner C."/>
            <person name="Sibirny A.A."/>
            <person name="Slot J.C."/>
            <person name="Stielow J.B."/>
            <person name="Sun H."/>
            <person name="Kurtzman C.P."/>
            <person name="Blackwell M."/>
            <person name="Grigoriev I.V."/>
            <person name="Jeffries T.W."/>
        </authorList>
    </citation>
    <scope>NUCLEOTIDE SEQUENCE [LARGE SCALE GENOMIC DNA]</scope>
    <source>
        <strain evidence="7">NRRL YB-2248</strain>
    </source>
</reference>
<dbReference type="Pfam" id="PF09369">
    <property type="entry name" value="MZB"/>
    <property type="match status" value="1"/>
</dbReference>
<feature type="region of interest" description="Disordered" evidence="3">
    <location>
        <begin position="1"/>
        <end position="31"/>
    </location>
</feature>
<dbReference type="InterPro" id="IPR055227">
    <property type="entry name" value="HRQ1_WHD"/>
</dbReference>
<evidence type="ECO:0000313" key="7">
    <source>
        <dbReference type="Proteomes" id="UP000094801"/>
    </source>
</evidence>
<evidence type="ECO:0000256" key="2">
    <source>
        <dbReference type="ARBA" id="ARBA00022840"/>
    </source>
</evidence>
<dbReference type="SMART" id="SM00490">
    <property type="entry name" value="HELICc"/>
    <property type="match status" value="1"/>
</dbReference>
<evidence type="ECO:0000256" key="1">
    <source>
        <dbReference type="ARBA" id="ARBA00022741"/>
    </source>
</evidence>
<dbReference type="AlphaFoldDB" id="A0A1E4T846"/>
<dbReference type="SUPFAM" id="SSF52540">
    <property type="entry name" value="P-loop containing nucleoside triphosphate hydrolases"/>
    <property type="match status" value="1"/>
</dbReference>
<evidence type="ECO:0000259" key="4">
    <source>
        <dbReference type="PROSITE" id="PS51192"/>
    </source>
</evidence>
<dbReference type="PROSITE" id="PS51194">
    <property type="entry name" value="HELICASE_CTER"/>
    <property type="match status" value="1"/>
</dbReference>
<dbReference type="GO" id="GO:0003676">
    <property type="term" value="F:nucleic acid binding"/>
    <property type="evidence" value="ECO:0007669"/>
    <property type="project" value="InterPro"/>
</dbReference>
<dbReference type="Proteomes" id="UP000094801">
    <property type="component" value="Unassembled WGS sequence"/>
</dbReference>
<keyword evidence="7" id="KW-1185">Reference proteome</keyword>
<feature type="domain" description="Helicase ATP-binding" evidence="4">
    <location>
        <begin position="311"/>
        <end position="494"/>
    </location>
</feature>
<evidence type="ECO:0000256" key="3">
    <source>
        <dbReference type="SAM" id="MobiDB-lite"/>
    </source>
</evidence>
<feature type="region of interest" description="Disordered" evidence="3">
    <location>
        <begin position="1098"/>
        <end position="1126"/>
    </location>
</feature>
<protein>
    <recommendedName>
        <fullName evidence="8">RNA helicase</fullName>
    </recommendedName>
</protein>
<dbReference type="GO" id="GO:0005634">
    <property type="term" value="C:nucleus"/>
    <property type="evidence" value="ECO:0007669"/>
    <property type="project" value="TreeGrafter"/>
</dbReference>
<evidence type="ECO:0000313" key="6">
    <source>
        <dbReference type="EMBL" id="ODV87901.1"/>
    </source>
</evidence>
<dbReference type="FunFam" id="3.40.50.300:FF:001137">
    <property type="entry name" value="DEAD/DEAH box helicase"/>
    <property type="match status" value="1"/>
</dbReference>
<dbReference type="GO" id="GO:0005524">
    <property type="term" value="F:ATP binding"/>
    <property type="evidence" value="ECO:0007669"/>
    <property type="project" value="UniProtKB-KW"/>
</dbReference>
<dbReference type="Pfam" id="PF00271">
    <property type="entry name" value="Helicase_C"/>
    <property type="match status" value="1"/>
</dbReference>
<dbReference type="CDD" id="cd17923">
    <property type="entry name" value="DEXHc_Hrq1-like"/>
    <property type="match status" value="1"/>
</dbReference>
<keyword evidence="1" id="KW-0547">Nucleotide-binding</keyword>
<accession>A0A1E4T846</accession>
<keyword evidence="2" id="KW-0067">ATP-binding</keyword>
<dbReference type="SMART" id="SM00487">
    <property type="entry name" value="DEXDc"/>
    <property type="match status" value="1"/>
</dbReference>